<name>A0ABM8CWT2_9NOCA</name>
<dbReference type="InterPro" id="IPR000719">
    <property type="entry name" value="Prot_kinase_dom"/>
</dbReference>
<sequence length="81" mass="8656">MVRCRWVGVLDIGVKIAGALAAAHRLDIVHRDVKPGNILLTEYGEPALAEFGIAHIGGGFRNSRAQIAAWVVGEAEHRNSG</sequence>
<organism evidence="2 3">
    <name type="scientific">Nocardia sputorum</name>
    <dbReference type="NCBI Taxonomy" id="2984338"/>
    <lineage>
        <taxon>Bacteria</taxon>
        <taxon>Bacillati</taxon>
        <taxon>Actinomycetota</taxon>
        <taxon>Actinomycetes</taxon>
        <taxon>Mycobacteriales</taxon>
        <taxon>Nocardiaceae</taxon>
        <taxon>Nocardia</taxon>
    </lineage>
</organism>
<accession>A0ABM8CWT2</accession>
<evidence type="ECO:0000313" key="2">
    <source>
        <dbReference type="EMBL" id="BDT99446.1"/>
    </source>
</evidence>
<dbReference type="InterPro" id="IPR008271">
    <property type="entry name" value="Ser/Thr_kinase_AS"/>
</dbReference>
<dbReference type="InterPro" id="IPR011009">
    <property type="entry name" value="Kinase-like_dom_sf"/>
</dbReference>
<dbReference type="EMBL" id="AP026978">
    <property type="protein sequence ID" value="BDT99446.1"/>
    <property type="molecule type" value="Genomic_DNA"/>
</dbReference>
<evidence type="ECO:0000259" key="1">
    <source>
        <dbReference type="PROSITE" id="PS50011"/>
    </source>
</evidence>
<dbReference type="PROSITE" id="PS50011">
    <property type="entry name" value="PROTEIN_KINASE_DOM"/>
    <property type="match status" value="1"/>
</dbReference>
<dbReference type="Proteomes" id="UP001317870">
    <property type="component" value="Chromosome"/>
</dbReference>
<dbReference type="SUPFAM" id="SSF56112">
    <property type="entry name" value="Protein kinase-like (PK-like)"/>
    <property type="match status" value="1"/>
</dbReference>
<evidence type="ECO:0000313" key="3">
    <source>
        <dbReference type="Proteomes" id="UP001317870"/>
    </source>
</evidence>
<dbReference type="Gene3D" id="1.10.510.10">
    <property type="entry name" value="Transferase(Phosphotransferase) domain 1"/>
    <property type="match status" value="1"/>
</dbReference>
<gene>
    <name evidence="2" type="ORF">IFM12276_24750</name>
</gene>
<dbReference type="Pfam" id="PF00069">
    <property type="entry name" value="Pkinase"/>
    <property type="match status" value="1"/>
</dbReference>
<reference evidence="2 3" key="1">
    <citation type="submission" date="2022-11" db="EMBL/GenBank/DDBJ databases">
        <title>Genome Sequencing of Nocardia sp. ON39_IFM12276 and assembly.</title>
        <authorList>
            <person name="Shimojima M."/>
            <person name="Toyokawa M."/>
            <person name="Uesaka K."/>
        </authorList>
    </citation>
    <scope>NUCLEOTIDE SEQUENCE [LARGE SCALE GENOMIC DNA]</scope>
    <source>
        <strain evidence="2 3">IFM 12276</strain>
    </source>
</reference>
<protein>
    <recommendedName>
        <fullName evidence="1">Protein kinase domain-containing protein</fullName>
    </recommendedName>
</protein>
<keyword evidence="3" id="KW-1185">Reference proteome</keyword>
<feature type="domain" description="Protein kinase" evidence="1">
    <location>
        <begin position="1"/>
        <end position="81"/>
    </location>
</feature>
<proteinExistence type="predicted"/>
<dbReference type="PROSITE" id="PS00108">
    <property type="entry name" value="PROTEIN_KINASE_ST"/>
    <property type="match status" value="1"/>
</dbReference>